<gene>
    <name evidence="2" type="ORF">C464_05113</name>
</gene>
<keyword evidence="1" id="KW-0812">Transmembrane</keyword>
<reference evidence="2 3" key="1">
    <citation type="journal article" date="2014" name="PLoS Genet.">
        <title>Phylogenetically driven sequencing of extremely halophilic archaea reveals strategies for static and dynamic osmo-response.</title>
        <authorList>
            <person name="Becker E.A."/>
            <person name="Seitzer P.M."/>
            <person name="Tritt A."/>
            <person name="Larsen D."/>
            <person name="Krusor M."/>
            <person name="Yao A.I."/>
            <person name="Wu D."/>
            <person name="Madern D."/>
            <person name="Eisen J.A."/>
            <person name="Darling A.E."/>
            <person name="Facciotti M.T."/>
        </authorList>
    </citation>
    <scope>NUCLEOTIDE SEQUENCE [LARGE SCALE GENOMIC DNA]</scope>
    <source>
        <strain evidence="2 3">DSM 10284</strain>
    </source>
</reference>
<dbReference type="Pfam" id="PF25949">
    <property type="entry name" value="DUF7987"/>
    <property type="match status" value="1"/>
</dbReference>
<protein>
    <submittedName>
        <fullName evidence="2">Uncharacterized protein</fullName>
    </submittedName>
</protein>
<proteinExistence type="predicted"/>
<evidence type="ECO:0000313" key="2">
    <source>
        <dbReference type="EMBL" id="ELZ49280.1"/>
    </source>
</evidence>
<dbReference type="AlphaFoldDB" id="M0ENI1"/>
<keyword evidence="1" id="KW-0472">Membrane</keyword>
<evidence type="ECO:0000313" key="3">
    <source>
        <dbReference type="Proteomes" id="UP000011509"/>
    </source>
</evidence>
<keyword evidence="1" id="KW-1133">Transmembrane helix</keyword>
<comment type="caution">
    <text evidence="2">The sequence shown here is derived from an EMBL/GenBank/DDBJ whole genome shotgun (WGS) entry which is preliminary data.</text>
</comment>
<evidence type="ECO:0000256" key="1">
    <source>
        <dbReference type="SAM" id="Phobius"/>
    </source>
</evidence>
<dbReference type="EMBL" id="AOJL01000024">
    <property type="protein sequence ID" value="ELZ49280.1"/>
    <property type="molecule type" value="Genomic_DNA"/>
</dbReference>
<sequence length="181" mass="19623">MTVGLVMAYGGRVATDLSDTALIGVLLFVGVAAPQLVVGYLVSGELGLTPARPPERGRRPRVAVHVCRTRSGGMETTVTEHDGAILARLESDDRVFEVRFDALEPTDVTLRFLRDGDRVGSVYNDDGTQRTMARLTTAREGTDFIGVEVPKEFVAEVLDTALETGRVTDETAAEGYRLRVL</sequence>
<organism evidence="2 3">
    <name type="scientific">Halorubrum coriense DSM 10284</name>
    <dbReference type="NCBI Taxonomy" id="1227466"/>
    <lineage>
        <taxon>Archaea</taxon>
        <taxon>Methanobacteriati</taxon>
        <taxon>Methanobacteriota</taxon>
        <taxon>Stenosarchaea group</taxon>
        <taxon>Halobacteria</taxon>
        <taxon>Halobacteriales</taxon>
        <taxon>Haloferacaceae</taxon>
        <taxon>Halorubrum</taxon>
    </lineage>
</organism>
<dbReference type="InterPro" id="IPR058293">
    <property type="entry name" value="DUF7987"/>
</dbReference>
<dbReference type="Proteomes" id="UP000011509">
    <property type="component" value="Unassembled WGS sequence"/>
</dbReference>
<keyword evidence="3" id="KW-1185">Reference proteome</keyword>
<feature type="transmembrane region" description="Helical" evidence="1">
    <location>
        <begin position="20"/>
        <end position="42"/>
    </location>
</feature>
<name>M0ENI1_9EURY</name>
<dbReference type="PATRIC" id="fig|1227466.3.peg.1038"/>
<accession>M0ENI1</accession>